<evidence type="ECO:0000313" key="3">
    <source>
        <dbReference type="EMBL" id="SFD42730.1"/>
    </source>
</evidence>
<feature type="transmembrane region" description="Helical" evidence="2">
    <location>
        <begin position="40"/>
        <end position="61"/>
    </location>
</feature>
<dbReference type="InterPro" id="IPR055644">
    <property type="entry name" value="DUF7220"/>
</dbReference>
<dbReference type="EMBL" id="FOMS01000001">
    <property type="protein sequence ID" value="SFD42730.1"/>
    <property type="molecule type" value="Genomic_DNA"/>
</dbReference>
<gene>
    <name evidence="3" type="ORF">SAMN04515678_10129</name>
</gene>
<evidence type="ECO:0000313" key="4">
    <source>
        <dbReference type="Proteomes" id="UP000325289"/>
    </source>
</evidence>
<dbReference type="Pfam" id="PF23858">
    <property type="entry name" value="DUF7220"/>
    <property type="match status" value="1"/>
</dbReference>
<organism evidence="3 4">
    <name type="scientific">Roseivivax sediminis</name>
    <dbReference type="NCBI Taxonomy" id="936889"/>
    <lineage>
        <taxon>Bacteria</taxon>
        <taxon>Pseudomonadati</taxon>
        <taxon>Pseudomonadota</taxon>
        <taxon>Alphaproteobacteria</taxon>
        <taxon>Rhodobacterales</taxon>
        <taxon>Roseobacteraceae</taxon>
        <taxon>Roseivivax</taxon>
    </lineage>
</organism>
<keyword evidence="2" id="KW-0812">Transmembrane</keyword>
<dbReference type="Proteomes" id="UP000325289">
    <property type="component" value="Unassembled WGS sequence"/>
</dbReference>
<name>A0A1I1SI55_9RHOB</name>
<feature type="transmembrane region" description="Helical" evidence="2">
    <location>
        <begin position="12"/>
        <end position="34"/>
    </location>
</feature>
<protein>
    <submittedName>
        <fullName evidence="3">Uncharacterized protein</fullName>
    </submittedName>
</protein>
<evidence type="ECO:0000256" key="1">
    <source>
        <dbReference type="SAM" id="MobiDB-lite"/>
    </source>
</evidence>
<proteinExistence type="predicted"/>
<dbReference type="AlphaFoldDB" id="A0A1I1SI55"/>
<feature type="region of interest" description="Disordered" evidence="1">
    <location>
        <begin position="69"/>
        <end position="111"/>
    </location>
</feature>
<dbReference type="RefSeq" id="WP_188129563.1">
    <property type="nucleotide sequence ID" value="NZ_FOMS01000001.1"/>
</dbReference>
<accession>A0A1I1SI55</accession>
<reference evidence="3 4" key="1">
    <citation type="submission" date="2016-10" db="EMBL/GenBank/DDBJ databases">
        <authorList>
            <person name="Varghese N."/>
            <person name="Submissions S."/>
        </authorList>
    </citation>
    <scope>NUCLEOTIDE SEQUENCE [LARGE SCALE GENOMIC DNA]</scope>
    <source>
        <strain evidence="4">YIM D21,KCTC 23444,ACCC 10710</strain>
    </source>
</reference>
<keyword evidence="2" id="KW-0472">Membrane</keyword>
<keyword evidence="4" id="KW-1185">Reference proteome</keyword>
<sequence length="111" mass="11586">MSQTRTLSAVEAATSVGAGFLLSLGMQAFLFPAVGLQATLMQNLKLAVGFTALSLLRGYVIRRVFERLGRRHPPGGGSKSGTHSLETGRLGKCTCGHISDRGSVGTPDGAR</sequence>
<evidence type="ECO:0000256" key="2">
    <source>
        <dbReference type="SAM" id="Phobius"/>
    </source>
</evidence>
<keyword evidence="2" id="KW-1133">Transmembrane helix</keyword>